<protein>
    <submittedName>
        <fullName evidence="5">Class I SAM-dependent methyltransferase</fullName>
        <ecNumber evidence="5">2.1.1.-</ecNumber>
    </submittedName>
</protein>
<organism evidence="5">
    <name type="scientific">Streptomyces sp. R35</name>
    <dbReference type="NCBI Taxonomy" id="3238630"/>
    <lineage>
        <taxon>Bacteria</taxon>
        <taxon>Bacillati</taxon>
        <taxon>Actinomycetota</taxon>
        <taxon>Actinomycetes</taxon>
        <taxon>Kitasatosporales</taxon>
        <taxon>Streptomycetaceae</taxon>
        <taxon>Streptomyces</taxon>
    </lineage>
</organism>
<proteinExistence type="inferred from homology"/>
<gene>
    <name evidence="5" type="ORF">AB5J50_17365</name>
</gene>
<dbReference type="PANTHER" id="PTHR44942:SF4">
    <property type="entry name" value="METHYLTRANSFERASE TYPE 11 DOMAIN-CONTAINING PROTEIN"/>
    <property type="match status" value="1"/>
</dbReference>
<dbReference type="GO" id="GO:0008757">
    <property type="term" value="F:S-adenosylmethionine-dependent methyltransferase activity"/>
    <property type="evidence" value="ECO:0007669"/>
    <property type="project" value="InterPro"/>
</dbReference>
<dbReference type="EC" id="2.1.1.-" evidence="5"/>
<feature type="domain" description="Methyltransferase type 11" evidence="4">
    <location>
        <begin position="37"/>
        <end position="126"/>
    </location>
</feature>
<accession>A0AB39S5Q0</accession>
<dbReference type="PANTHER" id="PTHR44942">
    <property type="entry name" value="METHYLTRANSF_11 DOMAIN-CONTAINING PROTEIN"/>
    <property type="match status" value="1"/>
</dbReference>
<comment type="similarity">
    <text evidence="1">Belongs to the methyltransferase superfamily.</text>
</comment>
<name>A0AB39S5Q0_9ACTN</name>
<dbReference type="SUPFAM" id="SSF53335">
    <property type="entry name" value="S-adenosyl-L-methionine-dependent methyltransferases"/>
    <property type="match status" value="1"/>
</dbReference>
<keyword evidence="3 5" id="KW-0808">Transferase</keyword>
<dbReference type="InterPro" id="IPR029063">
    <property type="entry name" value="SAM-dependent_MTases_sf"/>
</dbReference>
<dbReference type="GO" id="GO:0032259">
    <property type="term" value="P:methylation"/>
    <property type="evidence" value="ECO:0007669"/>
    <property type="project" value="UniProtKB-KW"/>
</dbReference>
<dbReference type="CDD" id="cd02440">
    <property type="entry name" value="AdoMet_MTases"/>
    <property type="match status" value="1"/>
</dbReference>
<dbReference type="AlphaFoldDB" id="A0AB39S5Q0"/>
<dbReference type="Pfam" id="PF08241">
    <property type="entry name" value="Methyltransf_11"/>
    <property type="match status" value="1"/>
</dbReference>
<reference evidence="5" key="1">
    <citation type="submission" date="2024-07" db="EMBL/GenBank/DDBJ databases">
        <authorList>
            <person name="Yu S.T."/>
        </authorList>
    </citation>
    <scope>NUCLEOTIDE SEQUENCE</scope>
    <source>
        <strain evidence="5">R35</strain>
    </source>
</reference>
<evidence type="ECO:0000256" key="3">
    <source>
        <dbReference type="ARBA" id="ARBA00022679"/>
    </source>
</evidence>
<dbReference type="InterPro" id="IPR013216">
    <property type="entry name" value="Methyltransf_11"/>
</dbReference>
<evidence type="ECO:0000313" key="5">
    <source>
        <dbReference type="EMBL" id="XDQ62444.1"/>
    </source>
</evidence>
<keyword evidence="2 5" id="KW-0489">Methyltransferase</keyword>
<dbReference type="RefSeq" id="WP_369259073.1">
    <property type="nucleotide sequence ID" value="NZ_CP163440.1"/>
</dbReference>
<evidence type="ECO:0000256" key="2">
    <source>
        <dbReference type="ARBA" id="ARBA00022603"/>
    </source>
</evidence>
<evidence type="ECO:0000256" key="1">
    <source>
        <dbReference type="ARBA" id="ARBA00008361"/>
    </source>
</evidence>
<sequence>MAESFGVDAERYDRARPRYPGALVDRIVAAAPGPDVLDVGCGTGIAARQFQAAGCQVLGVEPDARMADMARRFGVGGGVDVATFEAWDPAGRTFDAVVAGQAWHWIDPVAGAAKAAQVLRRGGRLAAFWHVFDQPPEITEALVTVCRRVMPDSPFNLRAMKERAAMDVYQELFTKAADGIREVGGFSEPEQWRFDWEWSYTRDAWLDQMPTQGLLTQLPADRLAEVLEGVGAAIDAMGGSFTMRYATVAVTATRTGSAQLAAPHRQPLTGSD</sequence>
<dbReference type="InterPro" id="IPR051052">
    <property type="entry name" value="Diverse_substrate_MTase"/>
</dbReference>
<dbReference type="EMBL" id="CP163440">
    <property type="protein sequence ID" value="XDQ62444.1"/>
    <property type="molecule type" value="Genomic_DNA"/>
</dbReference>
<evidence type="ECO:0000259" key="4">
    <source>
        <dbReference type="Pfam" id="PF08241"/>
    </source>
</evidence>
<dbReference type="Gene3D" id="3.40.50.150">
    <property type="entry name" value="Vaccinia Virus protein VP39"/>
    <property type="match status" value="1"/>
</dbReference>